<evidence type="ECO:0000313" key="3">
    <source>
        <dbReference type="Proteomes" id="UP000823775"/>
    </source>
</evidence>
<feature type="non-terminal residue" evidence="2">
    <location>
        <position position="1"/>
    </location>
</feature>
<organism evidence="2 3">
    <name type="scientific">Datura stramonium</name>
    <name type="common">Jimsonweed</name>
    <name type="synonym">Common thornapple</name>
    <dbReference type="NCBI Taxonomy" id="4076"/>
    <lineage>
        <taxon>Eukaryota</taxon>
        <taxon>Viridiplantae</taxon>
        <taxon>Streptophyta</taxon>
        <taxon>Embryophyta</taxon>
        <taxon>Tracheophyta</taxon>
        <taxon>Spermatophyta</taxon>
        <taxon>Magnoliopsida</taxon>
        <taxon>eudicotyledons</taxon>
        <taxon>Gunneridae</taxon>
        <taxon>Pentapetalae</taxon>
        <taxon>asterids</taxon>
        <taxon>lamiids</taxon>
        <taxon>Solanales</taxon>
        <taxon>Solanaceae</taxon>
        <taxon>Solanoideae</taxon>
        <taxon>Datureae</taxon>
        <taxon>Datura</taxon>
    </lineage>
</organism>
<feature type="compositionally biased region" description="Low complexity" evidence="1">
    <location>
        <begin position="98"/>
        <end position="115"/>
    </location>
</feature>
<proteinExistence type="predicted"/>
<evidence type="ECO:0000313" key="2">
    <source>
        <dbReference type="EMBL" id="MCE3051082.1"/>
    </source>
</evidence>
<sequence length="138" mass="14775">AAFHELPAAFIALKNLRIVGKQSGEVPLQSANHRSILQKAGPSPIWSPGAQTGDISVDYISESPVPFGDRRTVRAKGMITLATKTDKDAPTMKRAKCTTSKTSPLPSASSTTSTSQFHQAVVPTLKPPKLLKIAQRDQ</sequence>
<reference evidence="2 3" key="1">
    <citation type="journal article" date="2021" name="BMC Genomics">
        <title>Datura genome reveals duplications of psychoactive alkaloid biosynthetic genes and high mutation rate following tissue culture.</title>
        <authorList>
            <person name="Rajewski A."/>
            <person name="Carter-House D."/>
            <person name="Stajich J."/>
            <person name="Litt A."/>
        </authorList>
    </citation>
    <scope>NUCLEOTIDE SEQUENCE [LARGE SCALE GENOMIC DNA]</scope>
    <source>
        <strain evidence="2">AR-01</strain>
    </source>
</reference>
<gene>
    <name evidence="2" type="ORF">HAX54_048875</name>
</gene>
<feature type="region of interest" description="Disordered" evidence="1">
    <location>
        <begin position="84"/>
        <end position="121"/>
    </location>
</feature>
<dbReference type="Proteomes" id="UP000823775">
    <property type="component" value="Unassembled WGS sequence"/>
</dbReference>
<dbReference type="EMBL" id="JACEIK010008148">
    <property type="protein sequence ID" value="MCE3051082.1"/>
    <property type="molecule type" value="Genomic_DNA"/>
</dbReference>
<name>A0ABS8WMN7_DATST</name>
<comment type="caution">
    <text evidence="2">The sequence shown here is derived from an EMBL/GenBank/DDBJ whole genome shotgun (WGS) entry which is preliminary data.</text>
</comment>
<accession>A0ABS8WMN7</accession>
<keyword evidence="3" id="KW-1185">Reference proteome</keyword>
<protein>
    <submittedName>
        <fullName evidence="2">Uncharacterized protein</fullName>
    </submittedName>
</protein>
<feature type="non-terminal residue" evidence="2">
    <location>
        <position position="138"/>
    </location>
</feature>
<evidence type="ECO:0000256" key="1">
    <source>
        <dbReference type="SAM" id="MobiDB-lite"/>
    </source>
</evidence>